<gene>
    <name evidence="4" type="ORF">STAS_34931</name>
</gene>
<dbReference type="AlphaFoldDB" id="A0A5A7RIZ8"/>
<keyword evidence="5" id="KW-1185">Reference proteome</keyword>
<name>A0A5A7RIZ8_STRAF</name>
<dbReference type="Proteomes" id="UP000325081">
    <property type="component" value="Unassembled WGS sequence"/>
</dbReference>
<keyword evidence="2" id="KW-0806">Transcription termination</keyword>
<dbReference type="SMART" id="SM00733">
    <property type="entry name" value="Mterf"/>
    <property type="match status" value="4"/>
</dbReference>
<sequence>MTSLQKLRKLHFSQVISSARAANNFRSSKHDLCPSGPYQILQFFRLLATETAACSKNGGGTCKLAKRTNGVRKQAQNALLDYLYSTRSLRFMDAENMSKNSPEFMDRLLNSANVEDGDDPKLLAFQDLGLKQSLVIKIIASSPYLLRGGLDRDFIQLLETLIKVLGIDYRWLEEHISGVYSCDWTCMLELVHFLMELGLNADELGGIIRRKPEILLELSGCTTFRFIGFLLKFGLTKSDLQLVFLQFPSVSVRRFSSNLHRCYKFLAEIKMSAQDIGGIFRSHPVLLGSCEVKQVSSLLCILNCGVKKLCQMVKEDPHVLKKWLLRLWTDPVRGPSRVLKVRSMKIQFLSSLGFVENSKEMERALKAFRGKATELQERFDCLVSTGLSREEVIAMLKVAPQILNQSKDVIMTKIGFVVRDMGCPLSDLVTHPATLSYTMERVKLRLLTYEWLKEEGSVYPNLALGTILACTEEIFVRTYVNSHPRGNEYWENMKKEILCK</sequence>
<keyword evidence="2" id="KW-0805">Transcription regulation</keyword>
<dbReference type="GO" id="GO:0006353">
    <property type="term" value="P:DNA-templated transcription termination"/>
    <property type="evidence" value="ECO:0007669"/>
    <property type="project" value="UniProtKB-KW"/>
</dbReference>
<evidence type="ECO:0000256" key="3">
    <source>
        <dbReference type="ARBA" id="ARBA00022946"/>
    </source>
</evidence>
<dbReference type="PANTHER" id="PTHR13068:SF38">
    <property type="entry name" value="TRANSCRIPTION TERMINATION FACTOR FAMILY PROTEIN"/>
    <property type="match status" value="1"/>
</dbReference>
<dbReference type="OrthoDB" id="764594at2759"/>
<dbReference type="PANTHER" id="PTHR13068">
    <property type="entry name" value="CGI-12 PROTEIN-RELATED"/>
    <property type="match status" value="1"/>
</dbReference>
<reference evidence="5" key="1">
    <citation type="journal article" date="2019" name="Curr. Biol.">
        <title>Genome Sequence of Striga asiatica Provides Insight into the Evolution of Plant Parasitism.</title>
        <authorList>
            <person name="Yoshida S."/>
            <person name="Kim S."/>
            <person name="Wafula E.K."/>
            <person name="Tanskanen J."/>
            <person name="Kim Y.M."/>
            <person name="Honaas L."/>
            <person name="Yang Z."/>
            <person name="Spallek T."/>
            <person name="Conn C.E."/>
            <person name="Ichihashi Y."/>
            <person name="Cheong K."/>
            <person name="Cui S."/>
            <person name="Der J.P."/>
            <person name="Gundlach H."/>
            <person name="Jiao Y."/>
            <person name="Hori C."/>
            <person name="Ishida J.K."/>
            <person name="Kasahara H."/>
            <person name="Kiba T."/>
            <person name="Kim M.S."/>
            <person name="Koo N."/>
            <person name="Laohavisit A."/>
            <person name="Lee Y.H."/>
            <person name="Lumba S."/>
            <person name="McCourt P."/>
            <person name="Mortimer J.C."/>
            <person name="Mutuku J.M."/>
            <person name="Nomura T."/>
            <person name="Sasaki-Sekimoto Y."/>
            <person name="Seto Y."/>
            <person name="Wang Y."/>
            <person name="Wakatake T."/>
            <person name="Sakakibara H."/>
            <person name="Demura T."/>
            <person name="Yamaguchi S."/>
            <person name="Yoneyama K."/>
            <person name="Manabe R.I."/>
            <person name="Nelson D.C."/>
            <person name="Schulman A.H."/>
            <person name="Timko M.P."/>
            <person name="dePamphilis C.W."/>
            <person name="Choi D."/>
            <person name="Shirasu K."/>
        </authorList>
    </citation>
    <scope>NUCLEOTIDE SEQUENCE [LARGE SCALE GENOMIC DNA]</scope>
    <source>
        <strain evidence="5">cv. UVA1</strain>
    </source>
</reference>
<evidence type="ECO:0000313" key="5">
    <source>
        <dbReference type="Proteomes" id="UP000325081"/>
    </source>
</evidence>
<dbReference type="Gene3D" id="1.25.70.10">
    <property type="entry name" value="Transcription termination factor 3, mitochondrial"/>
    <property type="match status" value="1"/>
</dbReference>
<dbReference type="InterPro" id="IPR038538">
    <property type="entry name" value="MTERF_sf"/>
</dbReference>
<organism evidence="4 5">
    <name type="scientific">Striga asiatica</name>
    <name type="common">Asiatic witchweed</name>
    <name type="synonym">Buchnera asiatica</name>
    <dbReference type="NCBI Taxonomy" id="4170"/>
    <lineage>
        <taxon>Eukaryota</taxon>
        <taxon>Viridiplantae</taxon>
        <taxon>Streptophyta</taxon>
        <taxon>Embryophyta</taxon>
        <taxon>Tracheophyta</taxon>
        <taxon>Spermatophyta</taxon>
        <taxon>Magnoliopsida</taxon>
        <taxon>eudicotyledons</taxon>
        <taxon>Gunneridae</taxon>
        <taxon>Pentapetalae</taxon>
        <taxon>asterids</taxon>
        <taxon>lamiids</taxon>
        <taxon>Lamiales</taxon>
        <taxon>Orobanchaceae</taxon>
        <taxon>Buchnereae</taxon>
        <taxon>Striga</taxon>
    </lineage>
</organism>
<dbReference type="Pfam" id="PF02536">
    <property type="entry name" value="mTERF"/>
    <property type="match status" value="2"/>
</dbReference>
<comment type="similarity">
    <text evidence="1">Belongs to the mTERF family.</text>
</comment>
<protein>
    <submittedName>
        <fullName evidence="4">Mitochondrial transcription termination factorfamily protein</fullName>
    </submittedName>
</protein>
<dbReference type="GO" id="GO:0003676">
    <property type="term" value="F:nucleic acid binding"/>
    <property type="evidence" value="ECO:0007669"/>
    <property type="project" value="InterPro"/>
</dbReference>
<comment type="caution">
    <text evidence="4">The sequence shown here is derived from an EMBL/GenBank/DDBJ whole genome shotgun (WGS) entry which is preliminary data.</text>
</comment>
<accession>A0A5A7RIZ8</accession>
<proteinExistence type="inferred from homology"/>
<keyword evidence="3" id="KW-0809">Transit peptide</keyword>
<evidence type="ECO:0000313" key="4">
    <source>
        <dbReference type="EMBL" id="GER57142.1"/>
    </source>
</evidence>
<dbReference type="EMBL" id="BKCP01013181">
    <property type="protein sequence ID" value="GER57142.1"/>
    <property type="molecule type" value="Genomic_DNA"/>
</dbReference>
<keyword evidence="2" id="KW-0804">Transcription</keyword>
<dbReference type="InterPro" id="IPR003690">
    <property type="entry name" value="MTERF"/>
</dbReference>
<evidence type="ECO:0000256" key="2">
    <source>
        <dbReference type="ARBA" id="ARBA00022472"/>
    </source>
</evidence>
<evidence type="ECO:0000256" key="1">
    <source>
        <dbReference type="ARBA" id="ARBA00007692"/>
    </source>
</evidence>